<accession>A0A7W5AGJ3</accession>
<reference evidence="4 5" key="1">
    <citation type="submission" date="2020-08" db="EMBL/GenBank/DDBJ databases">
        <title>Genomic Encyclopedia of Type Strains, Phase III (KMG-III): the genomes of soil and plant-associated and newly described type strains.</title>
        <authorList>
            <person name="Whitman W."/>
        </authorList>
    </citation>
    <scope>NUCLEOTIDE SEQUENCE [LARGE SCALE GENOMIC DNA]</scope>
    <source>
        <strain evidence="4 5">CECT 3287</strain>
    </source>
</reference>
<evidence type="ECO:0000256" key="2">
    <source>
        <dbReference type="SAM" id="Phobius"/>
    </source>
</evidence>
<dbReference type="EMBL" id="JACHXF010000006">
    <property type="protein sequence ID" value="MBB3095677.1"/>
    <property type="molecule type" value="Genomic_DNA"/>
</dbReference>
<feature type="transmembrane region" description="Helical" evidence="2">
    <location>
        <begin position="75"/>
        <end position="95"/>
    </location>
</feature>
<name>A0A7W5AGJ3_9ACTN</name>
<dbReference type="Pfam" id="PF02719">
    <property type="entry name" value="Polysacc_synt_2"/>
    <property type="match status" value="1"/>
</dbReference>
<feature type="transmembrane region" description="Helical" evidence="2">
    <location>
        <begin position="34"/>
        <end position="54"/>
    </location>
</feature>
<dbReference type="PANTHER" id="PTHR43318">
    <property type="entry name" value="UDP-N-ACETYLGLUCOSAMINE 4,6-DEHYDRATASE"/>
    <property type="match status" value="1"/>
</dbReference>
<evidence type="ECO:0000256" key="1">
    <source>
        <dbReference type="ARBA" id="ARBA00007430"/>
    </source>
</evidence>
<feature type="transmembrane region" description="Helical" evidence="2">
    <location>
        <begin position="134"/>
        <end position="153"/>
    </location>
</feature>
<dbReference type="InterPro" id="IPR036291">
    <property type="entry name" value="NAD(P)-bd_dom_sf"/>
</dbReference>
<comment type="caution">
    <text evidence="4">The sequence shown here is derived from an EMBL/GenBank/DDBJ whole genome shotgun (WGS) entry which is preliminary data.</text>
</comment>
<dbReference type="CDD" id="cd05237">
    <property type="entry name" value="UDP_invert_4-6DH_SDR_e"/>
    <property type="match status" value="1"/>
</dbReference>
<evidence type="ECO:0000313" key="5">
    <source>
        <dbReference type="Proteomes" id="UP000590749"/>
    </source>
</evidence>
<feature type="transmembrane region" description="Helical" evidence="2">
    <location>
        <begin position="101"/>
        <end position="122"/>
    </location>
</feature>
<protein>
    <submittedName>
        <fullName evidence="4">FlaA1/EpsC-like NDP-sugar epimerase</fullName>
    </submittedName>
</protein>
<dbReference type="Proteomes" id="UP000590749">
    <property type="component" value="Unassembled WGS sequence"/>
</dbReference>
<sequence>MRRARLLRQLVDSAAWVIGLVAAVFIRYDFVPDLRPLIGVLVVIVLAVLVHAAIDHARQLHRGIHRFASVDDANSVATTTVLVGLMLTAAIVLLSRPPVPVGVPALGGMIALMIMLGVRYLWRARLFRRLRPDRRVAAPALLFGAGSAGSLLVQSMLRDPTGRWLPVGLLDDDPAKRRLRVHGVPVLGTRDDIAQALADTEAELVVFAVANADAGLVRDIRDRTLAAGATFKVVPSVSELMNQPIEVGDIREVQVTDLLGRHQIDTDLSSIGGYLTGKRILVTGAGGSIGSELCRQIHHFRPAELMMLDRDETSLLAVQLSIDPAARLDDPAVILADVRDAGRMREIFRERRPEVVFHAAALKHLALLQRYPGEAVKTNIIGTLNVLRASGSVERFVNISTDKAADPTSVLGYAKRITERLTAWTARRNRGTFLSVRFGNVLGSRGSVFTTFSAQIAEGGPLTLTHPDVSRYFMTTQEAVHLVIQAAAIGMDGEALVLEMGEPVRIAEVAAQMVALSQKQIPITYTGLRPGEKLAETLFGADEVDRRPFHPLISHVEVPPLDPADLHLIPPGADTEVVITQLADMCARPAAADRSPADTVVHETFRASG</sequence>
<keyword evidence="2" id="KW-0472">Membrane</keyword>
<dbReference type="SUPFAM" id="SSF51735">
    <property type="entry name" value="NAD(P)-binding Rossmann-fold domains"/>
    <property type="match status" value="2"/>
</dbReference>
<dbReference type="AlphaFoldDB" id="A0A7W5AGJ3"/>
<proteinExistence type="inferred from homology"/>
<dbReference type="InterPro" id="IPR003869">
    <property type="entry name" value="Polysac_CapD-like"/>
</dbReference>
<feature type="transmembrane region" description="Helical" evidence="2">
    <location>
        <begin position="7"/>
        <end position="28"/>
    </location>
</feature>
<keyword evidence="2" id="KW-0812">Transmembrane</keyword>
<comment type="similarity">
    <text evidence="1">Belongs to the polysaccharide synthase family.</text>
</comment>
<feature type="domain" description="Polysaccharide biosynthesis protein CapD-like" evidence="3">
    <location>
        <begin position="280"/>
        <end position="554"/>
    </location>
</feature>
<gene>
    <name evidence="4" type="ORF">FHR83_003347</name>
</gene>
<dbReference type="RefSeq" id="WP_183220566.1">
    <property type="nucleotide sequence ID" value="NZ_BMPW01000004.1"/>
</dbReference>
<dbReference type="Gene3D" id="3.40.50.720">
    <property type="entry name" value="NAD(P)-binding Rossmann-like Domain"/>
    <property type="match status" value="2"/>
</dbReference>
<organism evidence="4 5">
    <name type="scientific">Actinoplanes campanulatus</name>
    <dbReference type="NCBI Taxonomy" id="113559"/>
    <lineage>
        <taxon>Bacteria</taxon>
        <taxon>Bacillati</taxon>
        <taxon>Actinomycetota</taxon>
        <taxon>Actinomycetes</taxon>
        <taxon>Micromonosporales</taxon>
        <taxon>Micromonosporaceae</taxon>
        <taxon>Actinoplanes</taxon>
    </lineage>
</organism>
<evidence type="ECO:0000259" key="3">
    <source>
        <dbReference type="Pfam" id="PF02719"/>
    </source>
</evidence>
<dbReference type="InterPro" id="IPR051203">
    <property type="entry name" value="Polysaccharide_Synthase-Rel"/>
</dbReference>
<evidence type="ECO:0000313" key="4">
    <source>
        <dbReference type="EMBL" id="MBB3095677.1"/>
    </source>
</evidence>
<keyword evidence="5" id="KW-1185">Reference proteome</keyword>
<dbReference type="PANTHER" id="PTHR43318:SF1">
    <property type="entry name" value="POLYSACCHARIDE BIOSYNTHESIS PROTEIN EPSC-RELATED"/>
    <property type="match status" value="1"/>
</dbReference>
<keyword evidence="2" id="KW-1133">Transmembrane helix</keyword>
<dbReference type="Pfam" id="PF13727">
    <property type="entry name" value="CoA_binding_3"/>
    <property type="match status" value="1"/>
</dbReference>